<proteinExistence type="predicted"/>
<sequence>MTQDLSHSRDGKTHTNILKNFNLIIVGYLFYRREDWGKFKYGRTGDNSSKMLSQVAGAEQSLLLEEFFFRFLFTVLKLKAWVPSHDSFKIAFNLFLQLIDRSTNEEDEDVSSPVDEDEIDVDFDVEDRASCYNVINGNLVGEENNNHFHALETKLATA</sequence>
<dbReference type="EMBL" id="BLXT01002860">
    <property type="protein sequence ID" value="GFN98566.1"/>
    <property type="molecule type" value="Genomic_DNA"/>
</dbReference>
<dbReference type="Proteomes" id="UP000735302">
    <property type="component" value="Unassembled WGS sequence"/>
</dbReference>
<keyword evidence="2" id="KW-1185">Reference proteome</keyword>
<protein>
    <submittedName>
        <fullName evidence="1">Uncharacterized protein</fullName>
    </submittedName>
</protein>
<name>A0AAV3ZTX0_9GAST</name>
<evidence type="ECO:0000313" key="2">
    <source>
        <dbReference type="Proteomes" id="UP000735302"/>
    </source>
</evidence>
<reference evidence="1 2" key="1">
    <citation type="journal article" date="2021" name="Elife">
        <title>Chloroplast acquisition without the gene transfer in kleptoplastic sea slugs, Plakobranchus ocellatus.</title>
        <authorList>
            <person name="Maeda T."/>
            <person name="Takahashi S."/>
            <person name="Yoshida T."/>
            <person name="Shimamura S."/>
            <person name="Takaki Y."/>
            <person name="Nagai Y."/>
            <person name="Toyoda A."/>
            <person name="Suzuki Y."/>
            <person name="Arimoto A."/>
            <person name="Ishii H."/>
            <person name="Satoh N."/>
            <person name="Nishiyama T."/>
            <person name="Hasebe M."/>
            <person name="Maruyama T."/>
            <person name="Minagawa J."/>
            <person name="Obokata J."/>
            <person name="Shigenobu S."/>
        </authorList>
    </citation>
    <scope>NUCLEOTIDE SEQUENCE [LARGE SCALE GENOMIC DNA]</scope>
</reference>
<gene>
    <name evidence="1" type="ORF">PoB_002507200</name>
</gene>
<dbReference type="AlphaFoldDB" id="A0AAV3ZTX0"/>
<comment type="caution">
    <text evidence="1">The sequence shown here is derived from an EMBL/GenBank/DDBJ whole genome shotgun (WGS) entry which is preliminary data.</text>
</comment>
<accession>A0AAV3ZTX0</accession>
<evidence type="ECO:0000313" key="1">
    <source>
        <dbReference type="EMBL" id="GFN98566.1"/>
    </source>
</evidence>
<organism evidence="1 2">
    <name type="scientific">Plakobranchus ocellatus</name>
    <dbReference type="NCBI Taxonomy" id="259542"/>
    <lineage>
        <taxon>Eukaryota</taxon>
        <taxon>Metazoa</taxon>
        <taxon>Spiralia</taxon>
        <taxon>Lophotrochozoa</taxon>
        <taxon>Mollusca</taxon>
        <taxon>Gastropoda</taxon>
        <taxon>Heterobranchia</taxon>
        <taxon>Euthyneura</taxon>
        <taxon>Panpulmonata</taxon>
        <taxon>Sacoglossa</taxon>
        <taxon>Placobranchoidea</taxon>
        <taxon>Plakobranchidae</taxon>
        <taxon>Plakobranchus</taxon>
    </lineage>
</organism>